<gene>
    <name evidence="6" type="ORF">TRAPUB_8140</name>
</gene>
<proteinExistence type="inferred from homology"/>
<evidence type="ECO:0000313" key="7">
    <source>
        <dbReference type="Proteomes" id="UP000184267"/>
    </source>
</evidence>
<evidence type="ECO:0000256" key="1">
    <source>
        <dbReference type="ARBA" id="ARBA00001933"/>
    </source>
</evidence>
<keyword evidence="3" id="KW-0663">Pyridoxal phosphate</keyword>
<dbReference type="PANTHER" id="PTHR48078:SF11">
    <property type="entry name" value="THREONINE DEHYDRATASE, MITOCHONDRIAL"/>
    <property type="match status" value="1"/>
</dbReference>
<dbReference type="STRING" id="154538.A0A1M2W6A1"/>
<dbReference type="GO" id="GO:0009097">
    <property type="term" value="P:isoleucine biosynthetic process"/>
    <property type="evidence" value="ECO:0007669"/>
    <property type="project" value="TreeGrafter"/>
</dbReference>
<dbReference type="GO" id="GO:0030170">
    <property type="term" value="F:pyridoxal phosphate binding"/>
    <property type="evidence" value="ECO:0007669"/>
    <property type="project" value="InterPro"/>
</dbReference>
<accession>A0A1M2W6A1</accession>
<comment type="similarity">
    <text evidence="2">Belongs to the serine/threonine dehydratase family.</text>
</comment>
<dbReference type="EMBL" id="MNAD01000185">
    <property type="protein sequence ID" value="OJT15292.1"/>
    <property type="molecule type" value="Genomic_DNA"/>
</dbReference>
<dbReference type="InterPro" id="IPR001926">
    <property type="entry name" value="TrpB-like_PALP"/>
</dbReference>
<dbReference type="InterPro" id="IPR050147">
    <property type="entry name" value="Ser/Thr_Dehydratase"/>
</dbReference>
<dbReference type="OrthoDB" id="4418812at2759"/>
<name>A0A1M2W6A1_TRAPU</name>
<dbReference type="GO" id="GO:0003941">
    <property type="term" value="F:L-serine ammonia-lyase activity"/>
    <property type="evidence" value="ECO:0007669"/>
    <property type="project" value="TreeGrafter"/>
</dbReference>
<evidence type="ECO:0000256" key="4">
    <source>
        <dbReference type="ARBA" id="ARBA00023239"/>
    </source>
</evidence>
<dbReference type="Gene3D" id="3.40.50.1100">
    <property type="match status" value="2"/>
</dbReference>
<dbReference type="InterPro" id="IPR036052">
    <property type="entry name" value="TrpB-like_PALP_sf"/>
</dbReference>
<evidence type="ECO:0000256" key="3">
    <source>
        <dbReference type="ARBA" id="ARBA00022898"/>
    </source>
</evidence>
<reference evidence="6 7" key="1">
    <citation type="submission" date="2016-10" db="EMBL/GenBank/DDBJ databases">
        <title>Genome sequence of the basidiomycete white-rot fungus Trametes pubescens.</title>
        <authorList>
            <person name="Makela M.R."/>
            <person name="Granchi Z."/>
            <person name="Peng M."/>
            <person name="De Vries R.P."/>
            <person name="Grigoriev I."/>
            <person name="Riley R."/>
            <person name="Hilden K."/>
        </authorList>
    </citation>
    <scope>NUCLEOTIDE SEQUENCE [LARGE SCALE GENOMIC DNA]</scope>
    <source>
        <strain evidence="6 7">FBCC735</strain>
    </source>
</reference>
<evidence type="ECO:0000313" key="6">
    <source>
        <dbReference type="EMBL" id="OJT15292.1"/>
    </source>
</evidence>
<dbReference type="PROSITE" id="PS00165">
    <property type="entry name" value="DEHYDRATASE_SER_THR"/>
    <property type="match status" value="1"/>
</dbReference>
<comment type="cofactor">
    <cofactor evidence="1">
        <name>pyridoxal 5'-phosphate</name>
        <dbReference type="ChEBI" id="CHEBI:597326"/>
    </cofactor>
</comment>
<organism evidence="6 7">
    <name type="scientific">Trametes pubescens</name>
    <name type="common">White-rot fungus</name>
    <dbReference type="NCBI Taxonomy" id="154538"/>
    <lineage>
        <taxon>Eukaryota</taxon>
        <taxon>Fungi</taxon>
        <taxon>Dikarya</taxon>
        <taxon>Basidiomycota</taxon>
        <taxon>Agaricomycotina</taxon>
        <taxon>Agaricomycetes</taxon>
        <taxon>Polyporales</taxon>
        <taxon>Polyporaceae</taxon>
        <taxon>Trametes</taxon>
    </lineage>
</organism>
<dbReference type="InterPro" id="IPR000634">
    <property type="entry name" value="Ser/Thr_deHydtase_PyrdxlP-BS"/>
</dbReference>
<feature type="domain" description="Tryptophan synthase beta chain-like PALP" evidence="5">
    <location>
        <begin position="50"/>
        <end position="108"/>
    </location>
</feature>
<dbReference type="OMA" id="DGQTPDY"/>
<dbReference type="PANTHER" id="PTHR48078">
    <property type="entry name" value="THREONINE DEHYDRATASE, MITOCHONDRIAL-RELATED"/>
    <property type="match status" value="1"/>
</dbReference>
<dbReference type="AlphaFoldDB" id="A0A1M2W6A1"/>
<dbReference type="Pfam" id="PF00291">
    <property type="entry name" value="PALP"/>
    <property type="match status" value="1"/>
</dbReference>
<dbReference type="GO" id="GO:0006565">
    <property type="term" value="P:L-serine catabolic process"/>
    <property type="evidence" value="ECO:0007669"/>
    <property type="project" value="TreeGrafter"/>
</dbReference>
<sequence length="108" mass="12066">MSATVEYSSSAPEPIAPAPYPRLAAHTLLPDGTPDYLRLILTSKVYEVLKETPLVFCPNLSTRLGNQIWLKREDLQEVFSFKIRGAYNFMASLSDEERWKGVVTCSAG</sequence>
<protein>
    <submittedName>
        <fullName evidence="6">Threonine dehydratase, mitochondrial</fullName>
    </submittedName>
</protein>
<dbReference type="GO" id="GO:0006567">
    <property type="term" value="P:L-threonine catabolic process"/>
    <property type="evidence" value="ECO:0007669"/>
    <property type="project" value="TreeGrafter"/>
</dbReference>
<dbReference type="GO" id="GO:0004794">
    <property type="term" value="F:threonine deaminase activity"/>
    <property type="evidence" value="ECO:0007669"/>
    <property type="project" value="TreeGrafter"/>
</dbReference>
<dbReference type="SUPFAM" id="SSF53686">
    <property type="entry name" value="Tryptophan synthase beta subunit-like PLP-dependent enzymes"/>
    <property type="match status" value="1"/>
</dbReference>
<comment type="caution">
    <text evidence="6">The sequence shown here is derived from an EMBL/GenBank/DDBJ whole genome shotgun (WGS) entry which is preliminary data.</text>
</comment>
<dbReference type="Proteomes" id="UP000184267">
    <property type="component" value="Unassembled WGS sequence"/>
</dbReference>
<keyword evidence="7" id="KW-1185">Reference proteome</keyword>
<keyword evidence="4" id="KW-0456">Lyase</keyword>
<evidence type="ECO:0000256" key="2">
    <source>
        <dbReference type="ARBA" id="ARBA00010869"/>
    </source>
</evidence>
<evidence type="ECO:0000259" key="5">
    <source>
        <dbReference type="Pfam" id="PF00291"/>
    </source>
</evidence>